<feature type="compositionally biased region" description="Basic and acidic residues" evidence="1">
    <location>
        <begin position="343"/>
        <end position="359"/>
    </location>
</feature>
<sequence>MRLMALLSFQAETSMKRIVLACDGTWNTPDQRDKEERERLWAYVLRQVRALRAGEKLDGFRPGKRKPTNVVKLIRAVLPCDAAGVVQISFYDKGVGTHWGISKWVEGATGYGVSRNIIETYQFLCLNYQAGDEIFIFGFSRGAFTARSLVALLTKVGVLPKAHIFYSPEAYKLYRTQADAAEFRKEHECLDVTIRFLGVFDTVGALGIPVGVLNIFTRRLYRFHDVSLSPIVEHAFHALALDERRKQFAPTLWDPDQRVPVERMEQVWYAGVHSNIGGGYDPDGLANIPLHSMKNRAQSLKLAFDEAFLANYKPNPAGEMRQSRKGIYRLTRKLCRPVLKTPHGNERIHETVGEREDRAVPSYKPQNPGYRRPS</sequence>
<organism evidence="3 4">
    <name type="scientific">Dyella nitratireducens</name>
    <dbReference type="NCBI Taxonomy" id="1849580"/>
    <lineage>
        <taxon>Bacteria</taxon>
        <taxon>Pseudomonadati</taxon>
        <taxon>Pseudomonadota</taxon>
        <taxon>Gammaproteobacteria</taxon>
        <taxon>Lysobacterales</taxon>
        <taxon>Rhodanobacteraceae</taxon>
        <taxon>Dyella</taxon>
    </lineage>
</organism>
<feature type="region of interest" description="Disordered" evidence="1">
    <location>
        <begin position="341"/>
        <end position="374"/>
    </location>
</feature>
<accession>A0ABQ1GB92</accession>
<dbReference type="PANTHER" id="PTHR33840:SF1">
    <property type="entry name" value="TLE1 PHOSPHOLIPASE DOMAIN-CONTAINING PROTEIN"/>
    <property type="match status" value="1"/>
</dbReference>
<protein>
    <recommendedName>
        <fullName evidence="2">T6SS Phospholipase effector Tle1-like catalytic domain-containing protein</fullName>
    </recommendedName>
</protein>
<dbReference type="EMBL" id="BMJA01000002">
    <property type="protein sequence ID" value="GGA40158.1"/>
    <property type="molecule type" value="Genomic_DNA"/>
</dbReference>
<keyword evidence="4" id="KW-1185">Reference proteome</keyword>
<gene>
    <name evidence="3" type="ORF">GCM10010981_31770</name>
</gene>
<dbReference type="Pfam" id="PF09994">
    <property type="entry name" value="T6SS_Tle1-like_cat"/>
    <property type="match status" value="1"/>
</dbReference>
<reference evidence="4" key="1">
    <citation type="journal article" date="2019" name="Int. J. Syst. Evol. Microbiol.">
        <title>The Global Catalogue of Microorganisms (GCM) 10K type strain sequencing project: providing services to taxonomists for standard genome sequencing and annotation.</title>
        <authorList>
            <consortium name="The Broad Institute Genomics Platform"/>
            <consortium name="The Broad Institute Genome Sequencing Center for Infectious Disease"/>
            <person name="Wu L."/>
            <person name="Ma J."/>
        </authorList>
    </citation>
    <scope>NUCLEOTIDE SEQUENCE [LARGE SCALE GENOMIC DNA]</scope>
    <source>
        <strain evidence="4">CGMCC 1.15439</strain>
    </source>
</reference>
<dbReference type="Proteomes" id="UP000620046">
    <property type="component" value="Unassembled WGS sequence"/>
</dbReference>
<dbReference type="RefSeq" id="WP_229720904.1">
    <property type="nucleotide sequence ID" value="NZ_BMJA01000002.1"/>
</dbReference>
<feature type="domain" description="T6SS Phospholipase effector Tle1-like catalytic" evidence="2">
    <location>
        <begin position="16"/>
        <end position="293"/>
    </location>
</feature>
<evidence type="ECO:0000313" key="3">
    <source>
        <dbReference type="EMBL" id="GGA40158.1"/>
    </source>
</evidence>
<dbReference type="PANTHER" id="PTHR33840">
    <property type="match status" value="1"/>
</dbReference>
<proteinExistence type="predicted"/>
<evidence type="ECO:0000313" key="4">
    <source>
        <dbReference type="Proteomes" id="UP000620046"/>
    </source>
</evidence>
<name>A0ABQ1GB92_9GAMM</name>
<evidence type="ECO:0000259" key="2">
    <source>
        <dbReference type="Pfam" id="PF09994"/>
    </source>
</evidence>
<comment type="caution">
    <text evidence="3">The sequence shown here is derived from an EMBL/GenBank/DDBJ whole genome shotgun (WGS) entry which is preliminary data.</text>
</comment>
<dbReference type="InterPro" id="IPR018712">
    <property type="entry name" value="Tle1-like_cat"/>
</dbReference>
<evidence type="ECO:0000256" key="1">
    <source>
        <dbReference type="SAM" id="MobiDB-lite"/>
    </source>
</evidence>